<protein>
    <recommendedName>
        <fullName evidence="4 6">Regulatory protein RecX</fullName>
    </recommendedName>
</protein>
<dbReference type="HAMAP" id="MF_01114">
    <property type="entry name" value="RecX"/>
    <property type="match status" value="1"/>
</dbReference>
<evidence type="ECO:0000259" key="8">
    <source>
        <dbReference type="Pfam" id="PF02631"/>
    </source>
</evidence>
<sequence>MKITEIKKLKRLYSVKFDEDIPAIANLGNSKSSNKIYVTEDTIVKFRLSKETDYDNSQVKSIIDFANYSYGKNLAIYFISFKFRTSAEVSKYLIEHEVLNKDVSRILIKLQELGLIDDEKYAESFINGKILAAQSGPFSIKQKLIQKGLSDDLIESKLSELFNEEKQLEVAIKIGEKQARAKKARLPLKQLKLKLSQTLVNKGFTYKIAEQALDNLKLEADEDNEQDLLVKEAERVYNRLSQRYEGYDLKHRLSQTLGRKGFDWGDISDILTNFEF</sequence>
<evidence type="ECO:0000313" key="10">
    <source>
        <dbReference type="EMBL" id="MBB5887936.1"/>
    </source>
</evidence>
<gene>
    <name evidence="6" type="primary">recX</name>
    <name evidence="10" type="ORF">HNQ37_000826</name>
</gene>
<dbReference type="InterPro" id="IPR036388">
    <property type="entry name" value="WH-like_DNA-bd_sf"/>
</dbReference>
<dbReference type="GO" id="GO:0005737">
    <property type="term" value="C:cytoplasm"/>
    <property type="evidence" value="ECO:0007669"/>
    <property type="project" value="UniProtKB-SubCell"/>
</dbReference>
<evidence type="ECO:0000259" key="9">
    <source>
        <dbReference type="Pfam" id="PF21981"/>
    </source>
</evidence>
<evidence type="ECO:0000256" key="1">
    <source>
        <dbReference type="ARBA" id="ARBA00003529"/>
    </source>
</evidence>
<evidence type="ECO:0000256" key="5">
    <source>
        <dbReference type="ARBA" id="ARBA00022490"/>
    </source>
</evidence>
<evidence type="ECO:0000313" key="11">
    <source>
        <dbReference type="Proteomes" id="UP000562464"/>
    </source>
</evidence>
<dbReference type="AlphaFoldDB" id="A0A841C1Y9"/>
<dbReference type="PANTHER" id="PTHR33602:SF1">
    <property type="entry name" value="REGULATORY PROTEIN RECX FAMILY PROTEIN"/>
    <property type="match status" value="1"/>
</dbReference>
<dbReference type="InterPro" id="IPR003783">
    <property type="entry name" value="Regulatory_RecX"/>
</dbReference>
<evidence type="ECO:0000256" key="2">
    <source>
        <dbReference type="ARBA" id="ARBA00004496"/>
    </source>
</evidence>
<dbReference type="Gene3D" id="1.10.10.10">
    <property type="entry name" value="Winged helix-like DNA-binding domain superfamily/Winged helix DNA-binding domain"/>
    <property type="match status" value="4"/>
</dbReference>
<evidence type="ECO:0000256" key="4">
    <source>
        <dbReference type="ARBA" id="ARBA00018111"/>
    </source>
</evidence>
<proteinExistence type="inferred from homology"/>
<dbReference type="InterPro" id="IPR053924">
    <property type="entry name" value="RecX_HTH_2nd"/>
</dbReference>
<keyword evidence="7" id="KW-0175">Coiled coil</keyword>
<comment type="function">
    <text evidence="1 6">Modulates RecA activity.</text>
</comment>
<dbReference type="Pfam" id="PF02631">
    <property type="entry name" value="RecX_HTH2"/>
    <property type="match status" value="1"/>
</dbReference>
<name>A0A841C1Y9_9LACT</name>
<dbReference type="PANTHER" id="PTHR33602">
    <property type="entry name" value="REGULATORY PROTEIN RECX FAMILY PROTEIN"/>
    <property type="match status" value="1"/>
</dbReference>
<reference evidence="10 11" key="1">
    <citation type="submission" date="2020-08" db="EMBL/GenBank/DDBJ databases">
        <title>Genomic Encyclopedia of Type Strains, Phase IV (KMG-IV): sequencing the most valuable type-strain genomes for metagenomic binning, comparative biology and taxonomic classification.</title>
        <authorList>
            <person name="Goeker M."/>
        </authorList>
    </citation>
    <scope>NUCLEOTIDE SEQUENCE [LARGE SCALE GENOMIC DNA]</scope>
    <source>
        <strain evidence="10 11">DSM 14925</strain>
    </source>
</reference>
<accession>A0A841C1Y9</accession>
<comment type="caution">
    <text evidence="10">The sequence shown here is derived from an EMBL/GenBank/DDBJ whole genome shotgun (WGS) entry which is preliminary data.</text>
</comment>
<dbReference type="EMBL" id="JACHHV010000011">
    <property type="protein sequence ID" value="MBB5887936.1"/>
    <property type="molecule type" value="Genomic_DNA"/>
</dbReference>
<comment type="subcellular location">
    <subcellularLocation>
        <location evidence="2 6">Cytoplasm</location>
    </subcellularLocation>
</comment>
<dbReference type="InterPro" id="IPR053925">
    <property type="entry name" value="RecX_HTH_3rd"/>
</dbReference>
<dbReference type="NCBIfam" id="NF010733">
    <property type="entry name" value="PRK14135.1"/>
    <property type="match status" value="1"/>
</dbReference>
<evidence type="ECO:0000256" key="7">
    <source>
        <dbReference type="SAM" id="Coils"/>
    </source>
</evidence>
<feature type="coiled-coil region" evidence="7">
    <location>
        <begin position="206"/>
        <end position="250"/>
    </location>
</feature>
<comment type="similarity">
    <text evidence="3 6">Belongs to the RecX family.</text>
</comment>
<evidence type="ECO:0000256" key="3">
    <source>
        <dbReference type="ARBA" id="ARBA00009695"/>
    </source>
</evidence>
<keyword evidence="11" id="KW-1185">Reference proteome</keyword>
<feature type="domain" description="RecX second three-helical" evidence="8">
    <location>
        <begin position="117"/>
        <end position="156"/>
    </location>
</feature>
<evidence type="ECO:0000256" key="6">
    <source>
        <dbReference type="HAMAP-Rule" id="MF_01114"/>
    </source>
</evidence>
<keyword evidence="5 6" id="KW-0963">Cytoplasm</keyword>
<dbReference type="Pfam" id="PF21981">
    <property type="entry name" value="RecX_HTH3"/>
    <property type="match status" value="1"/>
</dbReference>
<organism evidence="10 11">
    <name type="scientific">Lactovum miscens</name>
    <dbReference type="NCBI Taxonomy" id="190387"/>
    <lineage>
        <taxon>Bacteria</taxon>
        <taxon>Bacillati</taxon>
        <taxon>Bacillota</taxon>
        <taxon>Bacilli</taxon>
        <taxon>Lactobacillales</taxon>
        <taxon>Streptococcaceae</taxon>
        <taxon>Lactovum</taxon>
    </lineage>
</organism>
<dbReference type="Proteomes" id="UP000562464">
    <property type="component" value="Unassembled WGS sequence"/>
</dbReference>
<feature type="domain" description="RecX third three-helical" evidence="9">
    <location>
        <begin position="225"/>
        <end position="271"/>
    </location>
</feature>
<dbReference type="GO" id="GO:0006282">
    <property type="term" value="P:regulation of DNA repair"/>
    <property type="evidence" value="ECO:0007669"/>
    <property type="project" value="UniProtKB-UniRule"/>
</dbReference>